<accession>A0AAD9LI65</accession>
<comment type="caution">
    <text evidence="4">The sequence shown here is derived from an EMBL/GenBank/DDBJ whole genome shotgun (WGS) entry which is preliminary data.</text>
</comment>
<feature type="domain" description="PCI" evidence="3">
    <location>
        <begin position="354"/>
        <end position="440"/>
    </location>
</feature>
<sequence>MDNDATDVLNTDMVFRDEPRLEDLSDIADKTLALVDSMLMNNTSRDIEFVKSVLLELMMAEKRCRAARDGESNARICKYIIQLLYDIQDFPNLNYYLVLLSRKRGQLKAAISAFVNLALKWISSIANMKARMDLINTLTHITLGKMFLESQRAELAFTLAKIKENEGKIDEAASLVHNVEVETFSGMPKQVKVQYILEQMRIHLLNKDYLRFYITSKKINENLLEGREYGDAQMAFYGHMIKYHLHHGDYFEIAKAYHKRMKTATLKDNKRWIQEMECLLLFLMISPISDESVEFRKELLVTDERRINEAPLFAHLFRELLSDNLIPLPLEDHISSELKKHALFSDDILPGGPKRLEALTDRVIQHNILVASKFYTNIRLERLAELINTACEKVETEISAMVHMKTIEAKINRPEGVIKFGKCKQPDTLLNKWAKDIALLMARVDDCSRLVQKEKMIHEARLKKIELEKPFQNN</sequence>
<dbReference type="InterPro" id="IPR036390">
    <property type="entry name" value="WH_DNA-bd_sf"/>
</dbReference>
<dbReference type="Pfam" id="PF22241">
    <property type="entry name" value="PSMD12-CSN4_N"/>
    <property type="match status" value="1"/>
</dbReference>
<keyword evidence="2" id="KW-0647">Proteasome</keyword>
<proteinExistence type="inferred from homology"/>
<dbReference type="Pfam" id="PF01399">
    <property type="entry name" value="PCI"/>
    <property type="match status" value="1"/>
</dbReference>
<evidence type="ECO:0000256" key="1">
    <source>
        <dbReference type="ARBA" id="ARBA00006397"/>
    </source>
</evidence>
<dbReference type="PANTHER" id="PTHR10855:SF1">
    <property type="entry name" value="26S PROTEASOME NON-ATPASE REGULATORY SUBUNIT 12"/>
    <property type="match status" value="1"/>
</dbReference>
<dbReference type="PANTHER" id="PTHR10855">
    <property type="entry name" value="26S PROTEASOME NON-ATPASE REGULATORY SUBUNIT 12/COP9 SIGNALOSOME COMPLEX SUBUNIT 4"/>
    <property type="match status" value="1"/>
</dbReference>
<evidence type="ECO:0000313" key="4">
    <source>
        <dbReference type="EMBL" id="KAK1937296.1"/>
    </source>
</evidence>
<dbReference type="Gene3D" id="1.10.10.10">
    <property type="entry name" value="Winged helix-like DNA-binding domain superfamily/Winged helix DNA-binding domain"/>
    <property type="match status" value="1"/>
</dbReference>
<dbReference type="InterPro" id="IPR054559">
    <property type="entry name" value="PSMD12-CSN4-like_N"/>
</dbReference>
<dbReference type="EMBL" id="JAHBMH010000033">
    <property type="protein sequence ID" value="KAK1937296.1"/>
    <property type="molecule type" value="Genomic_DNA"/>
</dbReference>
<dbReference type="InterPro" id="IPR040134">
    <property type="entry name" value="PSMD12/CSN4"/>
</dbReference>
<name>A0AAD9LI65_BABDI</name>
<keyword evidence="5" id="KW-1185">Reference proteome</keyword>
<organism evidence="4 5">
    <name type="scientific">Babesia divergens</name>
    <dbReference type="NCBI Taxonomy" id="32595"/>
    <lineage>
        <taxon>Eukaryota</taxon>
        <taxon>Sar</taxon>
        <taxon>Alveolata</taxon>
        <taxon>Apicomplexa</taxon>
        <taxon>Aconoidasida</taxon>
        <taxon>Piroplasmida</taxon>
        <taxon>Babesiidae</taxon>
        <taxon>Babesia</taxon>
    </lineage>
</organism>
<dbReference type="FunFam" id="1.10.10.10:FF:000070">
    <property type="entry name" value="26S proteasome non-ATPase regulatory subunit 12"/>
    <property type="match status" value="1"/>
</dbReference>
<dbReference type="InterPro" id="IPR036388">
    <property type="entry name" value="WH-like_DNA-bd_sf"/>
</dbReference>
<dbReference type="GO" id="GO:0005737">
    <property type="term" value="C:cytoplasm"/>
    <property type="evidence" value="ECO:0007669"/>
    <property type="project" value="TreeGrafter"/>
</dbReference>
<reference evidence="4" key="2">
    <citation type="submission" date="2021-05" db="EMBL/GenBank/DDBJ databases">
        <authorList>
            <person name="Pain A."/>
        </authorList>
    </citation>
    <scope>NUCLEOTIDE SEQUENCE</scope>
    <source>
        <strain evidence="4">1802A</strain>
    </source>
</reference>
<evidence type="ECO:0000259" key="3">
    <source>
        <dbReference type="SMART" id="SM00088"/>
    </source>
</evidence>
<dbReference type="AlphaFoldDB" id="A0AAD9LI65"/>
<dbReference type="InterPro" id="IPR000717">
    <property type="entry name" value="PCI_dom"/>
</dbReference>
<gene>
    <name evidence="4" type="ORF">X943_000843</name>
</gene>
<comment type="similarity">
    <text evidence="1">Belongs to the proteasome subunit p55 family.</text>
</comment>
<dbReference type="SUPFAM" id="SSF46785">
    <property type="entry name" value="Winged helix' DNA-binding domain"/>
    <property type="match status" value="1"/>
</dbReference>
<dbReference type="InterPro" id="IPR040896">
    <property type="entry name" value="RPN5_C"/>
</dbReference>
<dbReference type="GO" id="GO:0005634">
    <property type="term" value="C:nucleus"/>
    <property type="evidence" value="ECO:0007669"/>
    <property type="project" value="UniProtKB-ARBA"/>
</dbReference>
<evidence type="ECO:0000256" key="2">
    <source>
        <dbReference type="ARBA" id="ARBA00022942"/>
    </source>
</evidence>
<dbReference type="Pfam" id="PF18098">
    <property type="entry name" value="RPN5_C"/>
    <property type="match status" value="1"/>
</dbReference>
<dbReference type="SMART" id="SM00088">
    <property type="entry name" value="PINT"/>
    <property type="match status" value="1"/>
</dbReference>
<protein>
    <submittedName>
        <fullName evidence="4">PCI domain containing protein</fullName>
    </submittedName>
</protein>
<dbReference type="Proteomes" id="UP001195914">
    <property type="component" value="Unassembled WGS sequence"/>
</dbReference>
<reference evidence="4" key="1">
    <citation type="journal article" date="2014" name="Nucleic Acids Res.">
        <title>The evolutionary dynamics of variant antigen genes in Babesia reveal a history of genomic innovation underlying host-parasite interaction.</title>
        <authorList>
            <person name="Jackson A.P."/>
            <person name="Otto T.D."/>
            <person name="Darby A."/>
            <person name="Ramaprasad A."/>
            <person name="Xia D."/>
            <person name="Echaide I.E."/>
            <person name="Farber M."/>
            <person name="Gahlot S."/>
            <person name="Gamble J."/>
            <person name="Gupta D."/>
            <person name="Gupta Y."/>
            <person name="Jackson L."/>
            <person name="Malandrin L."/>
            <person name="Malas T.B."/>
            <person name="Moussa E."/>
            <person name="Nair M."/>
            <person name="Reid A.J."/>
            <person name="Sanders M."/>
            <person name="Sharma J."/>
            <person name="Tracey A."/>
            <person name="Quail M.A."/>
            <person name="Weir W."/>
            <person name="Wastling J.M."/>
            <person name="Hall N."/>
            <person name="Willadsen P."/>
            <person name="Lingelbach K."/>
            <person name="Shiels B."/>
            <person name="Tait A."/>
            <person name="Berriman M."/>
            <person name="Allred D.R."/>
            <person name="Pain A."/>
        </authorList>
    </citation>
    <scope>NUCLEOTIDE SEQUENCE</scope>
    <source>
        <strain evidence="4">1802A</strain>
    </source>
</reference>
<evidence type="ECO:0000313" key="5">
    <source>
        <dbReference type="Proteomes" id="UP001195914"/>
    </source>
</evidence>
<dbReference type="GO" id="GO:0008541">
    <property type="term" value="C:proteasome regulatory particle, lid subcomplex"/>
    <property type="evidence" value="ECO:0007669"/>
    <property type="project" value="TreeGrafter"/>
</dbReference>